<dbReference type="AlphaFoldDB" id="A0A3N4G3E4"/>
<evidence type="ECO:0000313" key="1">
    <source>
        <dbReference type="EMBL" id="RPA57432.1"/>
    </source>
</evidence>
<accession>A0A3N4G3E4</accession>
<comment type="caution">
    <text evidence="1">The sequence shown here is derived from an EMBL/GenBank/DDBJ whole genome shotgun (WGS) entry which is preliminary data.</text>
</comment>
<name>A0A3N4G3E4_9LACT</name>
<sequence>MAEGTAKQSAFIDGYNELHKALQDLAAPYFEEIARNKRQDDFIDARKAKRFLENNFIPFMNAVHMLKDDHEFLKRNVNNLTKINELRNVIVHEYNSDEGLYEIIEIAEPTDFAMTLLADVKGKLLQPVSVSQYLTDRNKQEVHFLRTQDSVYQLFQAVDEKHYTQFPVFNQKDQFQGIISDNGIATWLSHMALVDKAAGKVTIKDAIIQDILDFDEKSGLFKVVVKDTLLYNTLHLFEVSAESKGTPTVLVTDGQSTEMSALHPDNLVGILTTHDYVDMYAAAIAEEAEEV</sequence>
<organism evidence="1 2">
    <name type="scientific">Aerococcus agrisoli</name>
    <dbReference type="NCBI Taxonomy" id="2487350"/>
    <lineage>
        <taxon>Bacteria</taxon>
        <taxon>Bacillati</taxon>
        <taxon>Bacillota</taxon>
        <taxon>Bacilli</taxon>
        <taxon>Lactobacillales</taxon>
        <taxon>Aerococcaceae</taxon>
        <taxon>Aerococcus</taxon>
    </lineage>
</organism>
<dbReference type="OrthoDB" id="49104at2"/>
<dbReference type="InterPro" id="IPR046342">
    <property type="entry name" value="CBS_dom_sf"/>
</dbReference>
<dbReference type="Gene3D" id="3.10.580.10">
    <property type="entry name" value="CBS-domain"/>
    <property type="match status" value="1"/>
</dbReference>
<gene>
    <name evidence="1" type="ORF">EF384_08090</name>
</gene>
<dbReference type="RefSeq" id="WP_123780971.1">
    <property type="nucleotide sequence ID" value="NZ_RKMG01000029.1"/>
</dbReference>
<evidence type="ECO:0000313" key="2">
    <source>
        <dbReference type="Proteomes" id="UP000273977"/>
    </source>
</evidence>
<proteinExistence type="predicted"/>
<dbReference type="EMBL" id="RKMG01000029">
    <property type="protein sequence ID" value="RPA57432.1"/>
    <property type="molecule type" value="Genomic_DNA"/>
</dbReference>
<protein>
    <submittedName>
        <fullName evidence="1">CBS domain-containing protein</fullName>
    </submittedName>
</protein>
<dbReference type="SUPFAM" id="SSF54631">
    <property type="entry name" value="CBS-domain pair"/>
    <property type="match status" value="1"/>
</dbReference>
<reference evidence="1 2" key="1">
    <citation type="submission" date="2018-11" db="EMBL/GenBank/DDBJ databases">
        <title>Aerococcus sp. SJQ22, whole genome shotgun sequence.</title>
        <authorList>
            <person name="Sun L."/>
            <person name="Gao X."/>
            <person name="Chen W."/>
            <person name="Huang K."/>
        </authorList>
    </citation>
    <scope>NUCLEOTIDE SEQUENCE [LARGE SCALE GENOMIC DNA]</scope>
    <source>
        <strain evidence="1 2">SJQ22</strain>
    </source>
</reference>
<keyword evidence="2" id="KW-1185">Reference proteome</keyword>
<dbReference type="Proteomes" id="UP000273977">
    <property type="component" value="Unassembled WGS sequence"/>
</dbReference>